<dbReference type="PANTHER" id="PTHR30595">
    <property type="entry name" value="GLPR-RELATED TRANSCRIPTIONAL REPRESSOR"/>
    <property type="match status" value="1"/>
</dbReference>
<name>A0ABT0MV73_9GAMM</name>
<dbReference type="GO" id="GO:0005524">
    <property type="term" value="F:ATP binding"/>
    <property type="evidence" value="ECO:0007669"/>
    <property type="project" value="UniProtKB-KW"/>
</dbReference>
<protein>
    <submittedName>
        <fullName evidence="2">ATP-binding protein</fullName>
    </submittedName>
</protein>
<dbReference type="InterPro" id="IPR007421">
    <property type="entry name" value="Schlafen_AlbA_2_dom"/>
</dbReference>
<evidence type="ECO:0000313" key="2">
    <source>
        <dbReference type="EMBL" id="MCL2893741.1"/>
    </source>
</evidence>
<sequence>MTEAELLHQLALGEDSRHQFKRDATNADSMAAELAAFSNSGGGRLFIGVADDGSVVGLDAGAVRRLNQLLSNAASQHVRPRRDAAHVPTRRLGLCRCGADSRYVVGRY</sequence>
<organism evidence="2 3">
    <name type="scientific">Brenneria tiliae</name>
    <dbReference type="NCBI Taxonomy" id="2914984"/>
    <lineage>
        <taxon>Bacteria</taxon>
        <taxon>Pseudomonadati</taxon>
        <taxon>Pseudomonadota</taxon>
        <taxon>Gammaproteobacteria</taxon>
        <taxon>Enterobacterales</taxon>
        <taxon>Pectobacteriaceae</taxon>
        <taxon>Brenneria</taxon>
    </lineage>
</organism>
<evidence type="ECO:0000313" key="3">
    <source>
        <dbReference type="Proteomes" id="UP001203069"/>
    </source>
</evidence>
<proteinExistence type="predicted"/>
<keyword evidence="2" id="KW-0547">Nucleotide-binding</keyword>
<dbReference type="RefSeq" id="WP_249245118.1">
    <property type="nucleotide sequence ID" value="NZ_JAKPBZ010000112.1"/>
</dbReference>
<dbReference type="Proteomes" id="UP001203069">
    <property type="component" value="Unassembled WGS sequence"/>
</dbReference>
<gene>
    <name evidence="2" type="ORF">MFP26_13715</name>
</gene>
<reference evidence="2 3" key="1">
    <citation type="submission" date="2022-02" db="EMBL/GenBank/DDBJ databases">
        <title>Description of Brenneria tiliae sp. nov. isolated from symptomatic Tilia x moltkei and Tilia x europaea trees in the UK.</title>
        <authorList>
            <person name="Kile H."/>
        </authorList>
    </citation>
    <scope>NUCLEOTIDE SEQUENCE [LARGE SCALE GENOMIC DNA]</scope>
    <source>
        <strain evidence="2 3">MC1SB4.1</strain>
    </source>
</reference>
<comment type="caution">
    <text evidence="2">The sequence shown here is derived from an EMBL/GenBank/DDBJ whole genome shotgun (WGS) entry which is preliminary data.</text>
</comment>
<dbReference type="Pfam" id="PF04326">
    <property type="entry name" value="SLFN_AlbA_2"/>
    <property type="match status" value="1"/>
</dbReference>
<feature type="domain" description="Schlafen AlbA-2" evidence="1">
    <location>
        <begin position="14"/>
        <end position="81"/>
    </location>
</feature>
<dbReference type="EMBL" id="JAKPBZ010000112">
    <property type="protein sequence ID" value="MCL2893741.1"/>
    <property type="molecule type" value="Genomic_DNA"/>
</dbReference>
<dbReference type="Gene3D" id="3.30.950.30">
    <property type="entry name" value="Schlafen, AAA domain"/>
    <property type="match status" value="1"/>
</dbReference>
<keyword evidence="3" id="KW-1185">Reference proteome</keyword>
<keyword evidence="2" id="KW-0067">ATP-binding</keyword>
<accession>A0ABT0MV73</accession>
<dbReference type="PANTHER" id="PTHR30595:SF6">
    <property type="entry name" value="SCHLAFEN ALBA-2 DOMAIN-CONTAINING PROTEIN"/>
    <property type="match status" value="1"/>
</dbReference>
<dbReference type="InterPro" id="IPR038461">
    <property type="entry name" value="Schlafen_AlbA_2_dom_sf"/>
</dbReference>
<evidence type="ECO:0000259" key="1">
    <source>
        <dbReference type="Pfam" id="PF04326"/>
    </source>
</evidence>